<evidence type="ECO:0000313" key="8">
    <source>
        <dbReference type="EMBL" id="BBC53880.1"/>
    </source>
</evidence>
<keyword evidence="3" id="KW-0378">Hydrolase</keyword>
<evidence type="ECO:0000256" key="5">
    <source>
        <dbReference type="ARBA" id="ARBA00023045"/>
    </source>
</evidence>
<dbReference type="InterPro" id="IPR054613">
    <property type="entry name" value="Peptidase_S78_dom"/>
</dbReference>
<evidence type="ECO:0000259" key="7">
    <source>
        <dbReference type="Pfam" id="PF04586"/>
    </source>
</evidence>
<sequence>MKTIERAARPPLESVRRQAPFALRDAADDDDPNDGLTLDGYGAVFNSVTVIDSYEGRFKELIAPGSMKRSFRESPPKVQFDHGRHPMIGSIPIASLRSIAEEVDPVLAPEGGAHVVARVFDNWLMAPVRDAIAEGAINGMSFRFTVVRESWAYPDGRPIRDEQQLVEELRRTWYEDVPEDELLVRTLKELKVPEIGPVVWPAYPETSVSMRSKVIDLGRLHDPEQRRLLAEAVFIADAVSQDDAAQRSASDDTEADEADDVEPPAAERPAESDDAQRSTPECVGERPSKSLSRNQLLLRQQRDTLINIKRKESR</sequence>
<keyword evidence="1" id="KW-1188">Viral release from host cell</keyword>
<evidence type="ECO:0000256" key="3">
    <source>
        <dbReference type="ARBA" id="ARBA00022801"/>
    </source>
</evidence>
<feature type="domain" description="Prohead serine protease" evidence="7">
    <location>
        <begin position="32"/>
        <end position="214"/>
    </location>
</feature>
<evidence type="ECO:0000256" key="6">
    <source>
        <dbReference type="SAM" id="MobiDB-lite"/>
    </source>
</evidence>
<dbReference type="RefSeq" id="YP_010088186.1">
    <property type="nucleotide sequence ID" value="NC_055707.1"/>
</dbReference>
<feature type="region of interest" description="Disordered" evidence="6">
    <location>
        <begin position="241"/>
        <end position="297"/>
    </location>
</feature>
<dbReference type="EMBL" id="AP018487">
    <property type="protein sequence ID" value="BBC53880.1"/>
    <property type="molecule type" value="Genomic_DNA"/>
</dbReference>
<dbReference type="GO" id="GO:0046797">
    <property type="term" value="P:viral procapsid maturation"/>
    <property type="evidence" value="ECO:0007669"/>
    <property type="project" value="UniProtKB-KW"/>
</dbReference>
<organism evidence="8 9">
    <name type="scientific">Mycobacterium phage HC</name>
    <dbReference type="NCBI Taxonomy" id="2077135"/>
    <lineage>
        <taxon>Viruses</taxon>
        <taxon>Duplodnaviria</taxon>
        <taxon>Heunggongvirae</taxon>
        <taxon>Uroviricota</taxon>
        <taxon>Caudoviricetes</taxon>
        <taxon>Chebruvirinae</taxon>
        <taxon>Brujitavirus</taxon>
        <taxon>Brujitavirus HC</taxon>
    </lineage>
</organism>
<proteinExistence type="predicted"/>
<keyword evidence="4" id="KW-0118">Viral capsid assembly</keyword>
<keyword evidence="2 8" id="KW-0645">Protease</keyword>
<dbReference type="GO" id="GO:0006508">
    <property type="term" value="P:proteolysis"/>
    <property type="evidence" value="ECO:0007669"/>
    <property type="project" value="UniProtKB-KW"/>
</dbReference>
<feature type="region of interest" description="Disordered" evidence="6">
    <location>
        <begin position="1"/>
        <end position="33"/>
    </location>
</feature>
<evidence type="ECO:0000256" key="2">
    <source>
        <dbReference type="ARBA" id="ARBA00022670"/>
    </source>
</evidence>
<evidence type="ECO:0000256" key="4">
    <source>
        <dbReference type="ARBA" id="ARBA00022950"/>
    </source>
</evidence>
<name>A0A2Z5XVK0_9CAUD</name>
<dbReference type="Pfam" id="PF04586">
    <property type="entry name" value="Peptidase_S78"/>
    <property type="match status" value="1"/>
</dbReference>
<accession>A0A2Z5XVK0</accession>
<dbReference type="Proteomes" id="UP000249920">
    <property type="component" value="Segment"/>
</dbReference>
<evidence type="ECO:0000256" key="1">
    <source>
        <dbReference type="ARBA" id="ARBA00022612"/>
    </source>
</evidence>
<keyword evidence="5" id="KW-1273">Viral capsid maturation</keyword>
<reference evidence="8" key="1">
    <citation type="submission" date="2018-01" db="EMBL/GenBank/DDBJ databases">
        <title>Genome sequence of Mycobacterium phage HC.</title>
        <authorList>
            <person name="Uchiyama J."/>
            <person name="Matsuzaki S."/>
        </authorList>
    </citation>
    <scope>NUCLEOTIDE SEQUENCE [LARGE SCALE GENOMIC DNA]</scope>
</reference>
<dbReference type="GeneID" id="65105621"/>
<dbReference type="GO" id="GO:0008233">
    <property type="term" value="F:peptidase activity"/>
    <property type="evidence" value="ECO:0007669"/>
    <property type="project" value="UniProtKB-KW"/>
</dbReference>
<protein>
    <submittedName>
        <fullName evidence="8">Putative capsid maturation protease</fullName>
    </submittedName>
</protein>
<feature type="compositionally biased region" description="Acidic residues" evidence="6">
    <location>
        <begin position="251"/>
        <end position="262"/>
    </location>
</feature>
<keyword evidence="9" id="KW-1185">Reference proteome</keyword>
<evidence type="ECO:0000313" key="9">
    <source>
        <dbReference type="Proteomes" id="UP000249920"/>
    </source>
</evidence>
<dbReference type="KEGG" id="vg:65105621"/>